<sequence length="138" mass="14753">MGSSTMAACTAAGRKSVSFLLPAECHTRCPGTADASAKQWPPQADQEFDSDESAKEARSEGVLLEGARGAEREVDGDLSLADVEAYADEQAGRFAPLLDMRRARRTATASVGRARRAEDVRLQVAASALWQRRGSAQN</sequence>
<evidence type="ECO:0000256" key="1">
    <source>
        <dbReference type="SAM" id="MobiDB-lite"/>
    </source>
</evidence>
<evidence type="ECO:0000313" key="3">
    <source>
        <dbReference type="Proteomes" id="UP001189429"/>
    </source>
</evidence>
<protein>
    <submittedName>
        <fullName evidence="2">Uncharacterized protein</fullName>
    </submittedName>
</protein>
<proteinExistence type="predicted"/>
<accession>A0ABN9UTW3</accession>
<feature type="region of interest" description="Disordered" evidence="1">
    <location>
        <begin position="31"/>
        <end position="62"/>
    </location>
</feature>
<gene>
    <name evidence="2" type="ORF">PCOR1329_LOCUS51105</name>
</gene>
<reference evidence="2" key="1">
    <citation type="submission" date="2023-10" db="EMBL/GenBank/DDBJ databases">
        <authorList>
            <person name="Chen Y."/>
            <person name="Shah S."/>
            <person name="Dougan E. K."/>
            <person name="Thang M."/>
            <person name="Chan C."/>
        </authorList>
    </citation>
    <scope>NUCLEOTIDE SEQUENCE [LARGE SCALE GENOMIC DNA]</scope>
</reference>
<dbReference type="Proteomes" id="UP001189429">
    <property type="component" value="Unassembled WGS sequence"/>
</dbReference>
<dbReference type="EMBL" id="CAUYUJ010016194">
    <property type="protein sequence ID" value="CAK0862770.1"/>
    <property type="molecule type" value="Genomic_DNA"/>
</dbReference>
<organism evidence="2 3">
    <name type="scientific">Prorocentrum cordatum</name>
    <dbReference type="NCBI Taxonomy" id="2364126"/>
    <lineage>
        <taxon>Eukaryota</taxon>
        <taxon>Sar</taxon>
        <taxon>Alveolata</taxon>
        <taxon>Dinophyceae</taxon>
        <taxon>Prorocentrales</taxon>
        <taxon>Prorocentraceae</taxon>
        <taxon>Prorocentrum</taxon>
    </lineage>
</organism>
<comment type="caution">
    <text evidence="2">The sequence shown here is derived from an EMBL/GenBank/DDBJ whole genome shotgun (WGS) entry which is preliminary data.</text>
</comment>
<keyword evidence="3" id="KW-1185">Reference proteome</keyword>
<name>A0ABN9UTW3_9DINO</name>
<evidence type="ECO:0000313" key="2">
    <source>
        <dbReference type="EMBL" id="CAK0862770.1"/>
    </source>
</evidence>